<name>A0A021VX28_9CELL</name>
<evidence type="ECO:0000256" key="6">
    <source>
        <dbReference type="ARBA" id="ARBA00023136"/>
    </source>
</evidence>
<keyword evidence="9" id="KW-1185">Reference proteome</keyword>
<dbReference type="PANTHER" id="PTHR34584:SF1">
    <property type="entry name" value="NA(+)_H(+) ANTIPORTER SUBUNIT E1"/>
    <property type="match status" value="1"/>
</dbReference>
<evidence type="ECO:0000256" key="4">
    <source>
        <dbReference type="ARBA" id="ARBA00022692"/>
    </source>
</evidence>
<dbReference type="InterPro" id="IPR002758">
    <property type="entry name" value="Cation_antiport_E"/>
</dbReference>
<evidence type="ECO:0000256" key="7">
    <source>
        <dbReference type="SAM" id="MobiDB-lite"/>
    </source>
</evidence>
<feature type="region of interest" description="Disordered" evidence="7">
    <location>
        <begin position="128"/>
        <end position="158"/>
    </location>
</feature>
<dbReference type="GO" id="GO:0008324">
    <property type="term" value="F:monoatomic cation transmembrane transporter activity"/>
    <property type="evidence" value="ECO:0007669"/>
    <property type="project" value="InterPro"/>
</dbReference>
<keyword evidence="4" id="KW-0812">Transmembrane</keyword>
<dbReference type="EMBL" id="AXCW01000079">
    <property type="protein sequence ID" value="EYR63632.1"/>
    <property type="molecule type" value="Genomic_DNA"/>
</dbReference>
<reference evidence="8 9" key="1">
    <citation type="submission" date="2014-01" db="EMBL/GenBank/DDBJ databases">
        <title>Actinotalea ferrariae CF5-4.</title>
        <authorList>
            <person name="Chen F."/>
            <person name="Li Y."/>
            <person name="Wang G."/>
        </authorList>
    </citation>
    <scope>NUCLEOTIDE SEQUENCE [LARGE SCALE GENOMIC DNA]</scope>
    <source>
        <strain evidence="8 9">CF5-4</strain>
    </source>
</reference>
<keyword evidence="3" id="KW-1003">Cell membrane</keyword>
<organism evidence="8 9">
    <name type="scientific">Actinotalea ferrariae CF5-4</name>
    <dbReference type="NCBI Taxonomy" id="948458"/>
    <lineage>
        <taxon>Bacteria</taxon>
        <taxon>Bacillati</taxon>
        <taxon>Actinomycetota</taxon>
        <taxon>Actinomycetes</taxon>
        <taxon>Micrococcales</taxon>
        <taxon>Cellulomonadaceae</taxon>
        <taxon>Actinotalea</taxon>
    </lineage>
</organism>
<comment type="subcellular location">
    <subcellularLocation>
        <location evidence="1">Cell membrane</location>
        <topology evidence="1">Multi-pass membrane protein</topology>
    </subcellularLocation>
</comment>
<dbReference type="GO" id="GO:0005886">
    <property type="term" value="C:plasma membrane"/>
    <property type="evidence" value="ECO:0007669"/>
    <property type="project" value="UniProtKB-SubCell"/>
</dbReference>
<evidence type="ECO:0000256" key="2">
    <source>
        <dbReference type="ARBA" id="ARBA00006228"/>
    </source>
</evidence>
<evidence type="ECO:0000313" key="8">
    <source>
        <dbReference type="EMBL" id="EYR63632.1"/>
    </source>
</evidence>
<comment type="caution">
    <text evidence="8">The sequence shown here is derived from an EMBL/GenBank/DDBJ whole genome shotgun (WGS) entry which is preliminary data.</text>
</comment>
<evidence type="ECO:0000256" key="3">
    <source>
        <dbReference type="ARBA" id="ARBA00022475"/>
    </source>
</evidence>
<dbReference type="Proteomes" id="UP000019753">
    <property type="component" value="Unassembled WGS sequence"/>
</dbReference>
<keyword evidence="5" id="KW-1133">Transmembrane helix</keyword>
<accession>A0A021VX28</accession>
<gene>
    <name evidence="8" type="ORF">N866_19250</name>
</gene>
<keyword evidence="6" id="KW-0472">Membrane</keyword>
<proteinExistence type="inferred from homology"/>
<sequence>MSSSPVRRTPSGLTRVTRALGVAVRSVPFGLWFLGQMVAANWQVSRDLLTPGLSTTPGVAAVPLRCRTRAELTLLSNLITLTPGTVTIEVDRHGHVLYVLDIYAPARPDDLRAQVHATETRMLRMIRGTEPPAPPTGAVWRWSGRAGATSPVADGGAR</sequence>
<evidence type="ECO:0000256" key="1">
    <source>
        <dbReference type="ARBA" id="ARBA00004651"/>
    </source>
</evidence>
<dbReference type="Pfam" id="PF01899">
    <property type="entry name" value="MNHE"/>
    <property type="match status" value="1"/>
</dbReference>
<dbReference type="AlphaFoldDB" id="A0A021VX28"/>
<comment type="similarity">
    <text evidence="2">Belongs to the CPA3 antiporters (TC 2.A.63) subunit E family.</text>
</comment>
<dbReference type="PANTHER" id="PTHR34584">
    <property type="entry name" value="NA(+)/H(+) ANTIPORTER SUBUNIT E1"/>
    <property type="match status" value="1"/>
</dbReference>
<evidence type="ECO:0000256" key="5">
    <source>
        <dbReference type="ARBA" id="ARBA00022989"/>
    </source>
</evidence>
<protein>
    <submittedName>
        <fullName evidence="8">Cation transporter</fullName>
    </submittedName>
</protein>
<dbReference type="RefSeq" id="WP_245612464.1">
    <property type="nucleotide sequence ID" value="NZ_AXCW01000079.1"/>
</dbReference>
<evidence type="ECO:0000313" key="9">
    <source>
        <dbReference type="Proteomes" id="UP000019753"/>
    </source>
</evidence>